<keyword evidence="12" id="KW-1185">Reference proteome</keyword>
<evidence type="ECO:0000256" key="2">
    <source>
        <dbReference type="ARBA" id="ARBA00022692"/>
    </source>
</evidence>
<dbReference type="SMART" id="SM00539">
    <property type="entry name" value="NIDO"/>
    <property type="match status" value="2"/>
</dbReference>
<protein>
    <recommendedName>
        <fullName evidence="13">AMOP domain protein</fullName>
    </recommendedName>
</protein>
<evidence type="ECO:0000313" key="12">
    <source>
        <dbReference type="Proteomes" id="UP000030764"/>
    </source>
</evidence>
<evidence type="ECO:0000259" key="10">
    <source>
        <dbReference type="PROSITE" id="PS51233"/>
    </source>
</evidence>
<feature type="transmembrane region" description="Helical" evidence="6">
    <location>
        <begin position="1517"/>
        <end position="1539"/>
    </location>
</feature>
<keyword evidence="4 6" id="KW-0472">Membrane</keyword>
<reference evidence="11 12" key="1">
    <citation type="journal article" date="2014" name="Nat. Genet.">
        <title>Genome and transcriptome of the porcine whipworm Trichuris suis.</title>
        <authorList>
            <person name="Jex A.R."/>
            <person name="Nejsum P."/>
            <person name="Schwarz E.M."/>
            <person name="Hu L."/>
            <person name="Young N.D."/>
            <person name="Hall R.S."/>
            <person name="Korhonen P.K."/>
            <person name="Liao S."/>
            <person name="Thamsborg S."/>
            <person name="Xia J."/>
            <person name="Xu P."/>
            <person name="Wang S."/>
            <person name="Scheerlinck J.P."/>
            <person name="Hofmann A."/>
            <person name="Sternberg P.W."/>
            <person name="Wang J."/>
            <person name="Gasser R.B."/>
        </authorList>
    </citation>
    <scope>NUCLEOTIDE SEQUENCE [LARGE SCALE GENOMIC DNA]</scope>
    <source>
        <strain evidence="11">DCEP-RM93M</strain>
    </source>
</reference>
<keyword evidence="7" id="KW-0732">Signal</keyword>
<feature type="domain" description="NIDO" evidence="9">
    <location>
        <begin position="535"/>
        <end position="697"/>
    </location>
</feature>
<proteinExistence type="predicted"/>
<evidence type="ECO:0000256" key="1">
    <source>
        <dbReference type="ARBA" id="ARBA00004370"/>
    </source>
</evidence>
<dbReference type="InterPro" id="IPR051495">
    <property type="entry name" value="Epithelial_Barrier/Signaling"/>
</dbReference>
<evidence type="ECO:0000256" key="5">
    <source>
        <dbReference type="ARBA" id="ARBA00023157"/>
    </source>
</evidence>
<dbReference type="Pfam" id="PF03782">
    <property type="entry name" value="AMOP"/>
    <property type="match status" value="1"/>
</dbReference>
<evidence type="ECO:0000259" key="9">
    <source>
        <dbReference type="PROSITE" id="PS51220"/>
    </source>
</evidence>
<dbReference type="InterPro" id="IPR005533">
    <property type="entry name" value="AMOP_dom"/>
</dbReference>
<keyword evidence="3 6" id="KW-1133">Transmembrane helix</keyword>
<dbReference type="InterPro" id="IPR003886">
    <property type="entry name" value="NIDO_dom"/>
</dbReference>
<sequence>MPLILLMSCVIANVHTQNAQQSFANFPFLPPQFITGSHAFNGTFVPNSDAESTPTDVLVQTEHDLVDRRTSEGWWNLYPFGEKFNDMDIADRPWKDVQIDLGFYFPFYGFRKIIRWIMFSINTCDLVTDAQIYPEGFIAFSYPDYVQPPYTFPNPLWPDQRDPSFIATFLCDQSFVHVGETRLSHVWYRIITRPQYRWKQPSLNLRNQKITLMHEGRVEDSKLLDEITRDVRENMVGTGGYTADYAVIVTWERMGYGGQPKFLRLDEFDQIKKWQNTYQMVLTTDEHRSYVLLNYANINYTSSTSAGALGGRGGKQSAIVGFNGGNGTGFYEFPYSAKGDSYKLADFGSTQVRGRWIAKVDEHIVYGGCSNDSHGRITRHMSGHNLKIPGALLATNPWNGMIGGNSINVSGPCFRPEDHITMEIDEEIFDCAYINMVKARCIVPFNIDDGTRAVTKRAKKIALYHIYPEGFIAFSYPDYVQPPYTFPNPLWPDQRDPSFIATFLCDQSFVHVGETRLSHVWYRIITRPQYRWKQPSLNLRNQKITLMHEGRVEDSKLLDEITRDVRENMVGTGGYTADYAVIVTWERMGYGGQPKFLRLDEFDQIKKWQNTYQMVLTTDEHRSYVLLNYANINYTSSTSAGALGGRGGKQSAIVGFNGGNGTGFYEFPYSAKGDSYKLADFGSTQVRGRWIAKVDEHIVYGGCSNDSHGALLATNPWNGMIGGNSINVSGPCFRPEDHITMEIDEEIFDCAYINMVKARCIVPFNMVFKTGPVTFQISQDGRSYNWYSTLYIFPPALSRKMVHLLSYTDRTDPSAHRHQWHQTDADNLTILWSAANISSKAGARIDLVLWGYREDMIEREYIEVGAIARQIPNSGRYTFNQAALDSDLIVGERWRQFWGGSIQVRVSGYDQSDYGHYRESGPGACVGVQGGWTEKVWGSVVWWGRSMVAFVQLVVVVGLLVVVLEGRAVLASELDSPERVRKEPSEFAVALMVAVDDDVSLGSTVESINLFRYSVFDDEGTVPSRTDFSLSGHESGTQMCCYDFHGWLMFSQDYEFNPDYLKYFSAGVPYRANPWGGYVYKKPLYVPTWSNFYNDLLPYDLCCRWAGHCEFYYWRRPTSGCQNYEPAVTGIAYGHGHFITFDGTKYTFNGRGHFVLVLLDTPNYKFTVQIRTEQPPRTLYSTDVAATVITGVSVQDQDSSVVQVFSRKQFRRWRYRTDILVDGKRYFFDMDRRRFFKHVLVYVPHLVMNQSEVYIQFNSGTGVKVVEKRGILQVTVALPPNYRTDKLASGMSVSPEETKCNEKYSTMGLLGTYNGDSRDDFTAPDCSLVKTTVTWTEEYSRTIHNLFGSKWRTEEVRTTNLFGQSPQPLYYPNLFYSKAVFNPVLDPWKFTNYTSMERLIFTREQEVQVACQGVYSCIFDYLVSGRREFGLDSLATEKKFEQDKQKGEQKTVSCGPLEKNYGVVKYPLGNNYLDGVVVTFTCQTEYYLHDVCALLYHVKLHNVIYFLARTGEDALKWFTGIVVSTIIVALIVTTFICCSRTKDRRLKERSRVKEAAQGTLQNSFKPSFETKHFKGRT</sequence>
<keyword evidence="2 6" id="KW-0812">Transmembrane</keyword>
<dbReference type="PROSITE" id="PS51233">
    <property type="entry name" value="VWFD"/>
    <property type="match status" value="1"/>
</dbReference>
<feature type="chain" id="PRO_5001794654" description="AMOP domain protein" evidence="7">
    <location>
        <begin position="17"/>
        <end position="1577"/>
    </location>
</feature>
<feature type="domain" description="NIDO" evidence="9">
    <location>
        <begin position="201"/>
        <end position="363"/>
    </location>
</feature>
<evidence type="ECO:0000256" key="3">
    <source>
        <dbReference type="ARBA" id="ARBA00022989"/>
    </source>
</evidence>
<dbReference type="PANTHER" id="PTHR13802:SF52">
    <property type="entry name" value="MUCIN-4"/>
    <property type="match status" value="1"/>
</dbReference>
<dbReference type="PROSITE" id="PS51220">
    <property type="entry name" value="NIDO"/>
    <property type="match status" value="2"/>
</dbReference>
<dbReference type="SMART" id="SM00216">
    <property type="entry name" value="VWD"/>
    <property type="match status" value="1"/>
</dbReference>
<feature type="domain" description="VWFD" evidence="10">
    <location>
        <begin position="1128"/>
        <end position="1359"/>
    </location>
</feature>
<dbReference type="SMART" id="SM00723">
    <property type="entry name" value="AMOP"/>
    <property type="match status" value="1"/>
</dbReference>
<evidence type="ECO:0000256" key="7">
    <source>
        <dbReference type="SAM" id="SignalP"/>
    </source>
</evidence>
<dbReference type="InterPro" id="IPR056619">
    <property type="entry name" value="C8-3_MUC4"/>
</dbReference>
<dbReference type="Pfam" id="PF00094">
    <property type="entry name" value="VWD"/>
    <property type="match status" value="1"/>
</dbReference>
<gene>
    <name evidence="11" type="ORF">M513_12585</name>
</gene>
<comment type="subcellular location">
    <subcellularLocation>
        <location evidence="1">Membrane</location>
    </subcellularLocation>
</comment>
<evidence type="ECO:0000256" key="6">
    <source>
        <dbReference type="SAM" id="Phobius"/>
    </source>
</evidence>
<feature type="signal peptide" evidence="7">
    <location>
        <begin position="1"/>
        <end position="16"/>
    </location>
</feature>
<keyword evidence="5" id="KW-1015">Disulfide bond</keyword>
<dbReference type="PROSITE" id="PS50856">
    <property type="entry name" value="AMOP"/>
    <property type="match status" value="1"/>
</dbReference>
<dbReference type="Proteomes" id="UP000030764">
    <property type="component" value="Unassembled WGS sequence"/>
</dbReference>
<dbReference type="GO" id="GO:0016020">
    <property type="term" value="C:membrane"/>
    <property type="evidence" value="ECO:0007669"/>
    <property type="project" value="UniProtKB-SubCell"/>
</dbReference>
<dbReference type="EMBL" id="KL363365">
    <property type="protein sequence ID" value="KFD46534.1"/>
    <property type="molecule type" value="Genomic_DNA"/>
</dbReference>
<dbReference type="PANTHER" id="PTHR13802">
    <property type="entry name" value="MUCIN 4-RELATED"/>
    <property type="match status" value="1"/>
</dbReference>
<dbReference type="Pfam" id="PF06119">
    <property type="entry name" value="NIDO"/>
    <property type="match status" value="2"/>
</dbReference>
<dbReference type="Pfam" id="PF23263">
    <property type="entry name" value="C8-3_MUC4"/>
    <property type="match status" value="1"/>
</dbReference>
<organism evidence="11 12">
    <name type="scientific">Trichuris suis</name>
    <name type="common">pig whipworm</name>
    <dbReference type="NCBI Taxonomy" id="68888"/>
    <lineage>
        <taxon>Eukaryota</taxon>
        <taxon>Metazoa</taxon>
        <taxon>Ecdysozoa</taxon>
        <taxon>Nematoda</taxon>
        <taxon>Enoplea</taxon>
        <taxon>Dorylaimia</taxon>
        <taxon>Trichinellida</taxon>
        <taxon>Trichuridae</taxon>
        <taxon>Trichuris</taxon>
    </lineage>
</organism>
<evidence type="ECO:0000259" key="8">
    <source>
        <dbReference type="PROSITE" id="PS50856"/>
    </source>
</evidence>
<accession>A0A085LNI8</accession>
<name>A0A085LNI8_9BILA</name>
<evidence type="ECO:0008006" key="13">
    <source>
        <dbReference type="Google" id="ProtNLM"/>
    </source>
</evidence>
<dbReference type="GO" id="GO:0007160">
    <property type="term" value="P:cell-matrix adhesion"/>
    <property type="evidence" value="ECO:0007669"/>
    <property type="project" value="InterPro"/>
</dbReference>
<dbReference type="InterPro" id="IPR001846">
    <property type="entry name" value="VWF_type-D"/>
</dbReference>
<evidence type="ECO:0000256" key="4">
    <source>
        <dbReference type="ARBA" id="ARBA00023136"/>
    </source>
</evidence>
<feature type="domain" description="AMOP" evidence="8">
    <location>
        <begin position="966"/>
        <end position="1116"/>
    </location>
</feature>
<evidence type="ECO:0000313" key="11">
    <source>
        <dbReference type="EMBL" id="KFD46534.1"/>
    </source>
</evidence>